<evidence type="ECO:0000256" key="1">
    <source>
        <dbReference type="SAM" id="SignalP"/>
    </source>
</evidence>
<accession>A0A1E3QYD2</accession>
<reference evidence="3" key="1">
    <citation type="submission" date="2016-05" db="EMBL/GenBank/DDBJ databases">
        <title>Comparative genomics of biotechnologically important yeasts.</title>
        <authorList>
            <consortium name="DOE Joint Genome Institute"/>
            <person name="Riley R."/>
            <person name="Haridas S."/>
            <person name="Wolfe K.H."/>
            <person name="Lopes M.R."/>
            <person name="Hittinger C.T."/>
            <person name="Goker M."/>
            <person name="Salamov A."/>
            <person name="Wisecaver J."/>
            <person name="Long T.M."/>
            <person name="Aerts A.L."/>
            <person name="Barry K."/>
            <person name="Choi C."/>
            <person name="Clum A."/>
            <person name="Coughlan A.Y."/>
            <person name="Deshpande S."/>
            <person name="Douglass A.P."/>
            <person name="Hanson S.J."/>
            <person name="Klenk H.-P."/>
            <person name="Labutti K."/>
            <person name="Lapidus A."/>
            <person name="Lindquist E."/>
            <person name="Lipzen A."/>
            <person name="Meier-Kolthoff J.P."/>
            <person name="Ohm R.A."/>
            <person name="Otillar R.P."/>
            <person name="Pangilinan J."/>
            <person name="Peng Y."/>
            <person name="Rokas A."/>
            <person name="Rosa C.A."/>
            <person name="Scheuner C."/>
            <person name="Sibirny A.A."/>
            <person name="Slot J.C."/>
            <person name="Stielow J.B."/>
            <person name="Sun H."/>
            <person name="Kurtzman C.P."/>
            <person name="Blackwell M."/>
            <person name="Grigoriev I.V."/>
            <person name="Jeffries T.W."/>
        </authorList>
    </citation>
    <scope>NUCLEOTIDE SEQUENCE [LARGE SCALE GENOMIC DNA]</scope>
    <source>
        <strain evidence="3">NRRL Y-12698</strain>
    </source>
</reference>
<name>A0A1E3QYD2_9ASCO</name>
<gene>
    <name evidence="2" type="ORF">BABINDRAFT_159169</name>
</gene>
<feature type="chain" id="PRO_5009134452" evidence="1">
    <location>
        <begin position="26"/>
        <end position="74"/>
    </location>
</feature>
<proteinExistence type="predicted"/>
<dbReference type="GeneID" id="30145352"/>
<keyword evidence="3" id="KW-1185">Reference proteome</keyword>
<protein>
    <submittedName>
        <fullName evidence="2">Uncharacterized protein</fullName>
    </submittedName>
</protein>
<sequence length="74" mass="8352">MGLNRYLFVIGTFLQILYTGHIGMAKPIIPGQDMYYGSLEKSSECGTRIQATEIELMWQVVPGLEGYTSQVCFR</sequence>
<feature type="signal peptide" evidence="1">
    <location>
        <begin position="1"/>
        <end position="25"/>
    </location>
</feature>
<evidence type="ECO:0000313" key="2">
    <source>
        <dbReference type="EMBL" id="ODQ82616.1"/>
    </source>
</evidence>
<dbReference type="Proteomes" id="UP000094336">
    <property type="component" value="Unassembled WGS sequence"/>
</dbReference>
<keyword evidence="1" id="KW-0732">Signal</keyword>
<evidence type="ECO:0000313" key="3">
    <source>
        <dbReference type="Proteomes" id="UP000094336"/>
    </source>
</evidence>
<dbReference type="RefSeq" id="XP_018987944.1">
    <property type="nucleotide sequence ID" value="XM_019127499.1"/>
</dbReference>
<dbReference type="AlphaFoldDB" id="A0A1E3QYD2"/>
<dbReference type="EMBL" id="KV454426">
    <property type="protein sequence ID" value="ODQ82616.1"/>
    <property type="molecule type" value="Genomic_DNA"/>
</dbReference>
<organism evidence="2 3">
    <name type="scientific">Babjeviella inositovora NRRL Y-12698</name>
    <dbReference type="NCBI Taxonomy" id="984486"/>
    <lineage>
        <taxon>Eukaryota</taxon>
        <taxon>Fungi</taxon>
        <taxon>Dikarya</taxon>
        <taxon>Ascomycota</taxon>
        <taxon>Saccharomycotina</taxon>
        <taxon>Pichiomycetes</taxon>
        <taxon>Serinales incertae sedis</taxon>
        <taxon>Babjeviella</taxon>
    </lineage>
</organism>